<feature type="domain" description="FlgD/Vpr Ig-like" evidence="5">
    <location>
        <begin position="491"/>
        <end position="545"/>
    </location>
</feature>
<evidence type="ECO:0000259" key="4">
    <source>
        <dbReference type="Pfam" id="PF02225"/>
    </source>
</evidence>
<keyword evidence="1 3" id="KW-0732">Signal</keyword>
<evidence type="ECO:0000256" key="1">
    <source>
        <dbReference type="ARBA" id="ARBA00022729"/>
    </source>
</evidence>
<keyword evidence="2" id="KW-0325">Glycoprotein</keyword>
<dbReference type="PANTHER" id="PTHR22702:SF1">
    <property type="entry name" value="PROTEASE-ASSOCIATED DOMAIN-CONTAINING PROTEIN 1"/>
    <property type="match status" value="1"/>
</dbReference>
<dbReference type="InterPro" id="IPR025965">
    <property type="entry name" value="FlgD/Vpr_Ig-like"/>
</dbReference>
<dbReference type="SUPFAM" id="SSF52025">
    <property type="entry name" value="PA domain"/>
    <property type="match status" value="1"/>
</dbReference>
<sequence>MKRFRTQFLLAAALALAVPAVSTAAVITIVNNDGAGEGFNDPTAAAPVGGNTGTTLGQQRLNVFQHAANIWGAALPSNIEIKVNAQFNPLSCSATSGVLGSAGPTTLFADFAGAPLTGHWYHVALANKLANDDLNTTSYEINATFNSSVGGATCLTVGWYLGLDGNEGSQIELLPVVLHELGHGLGFSTTTNGQTGAWNTTRPSIFDHFLYDPATGLHWDSASMSNAQRAASGIGCNKLAWDGAQVVAHVHDFLGSKPVLTVTAPAGVAGDYAVGSATFGPPLSSTPVTGQVVLVADNFGNPTNGCETITNNLSGKIAFIDRGTCTFPVKVKNAQNAGAIGVIVADSVAGCPPAGMGGADATITIPSVRITLADGNLLRAQIANGLTATLISDPAKVAGGDALNRVLMYSPTTYASGSSISHFDTSAEPSLLMEPAITGGLSSNIDLTRQAFADIGWFTGALDVPPVARRATLEPSAPNPMAAATTIAWTLSRDENVDLRIYDITGREVTRLAGGRMAEGRHSIVWNGTNARGERMAPGVYQYRLRTPSLDEQRSVVIVR</sequence>
<dbReference type="InterPro" id="IPR003137">
    <property type="entry name" value="PA_domain"/>
</dbReference>
<evidence type="ECO:0000313" key="7">
    <source>
        <dbReference type="Proteomes" id="UP000696931"/>
    </source>
</evidence>
<dbReference type="Pfam" id="PF02225">
    <property type="entry name" value="PA"/>
    <property type="match status" value="1"/>
</dbReference>
<feature type="domain" description="PA" evidence="4">
    <location>
        <begin position="288"/>
        <end position="378"/>
    </location>
</feature>
<evidence type="ECO:0000259" key="5">
    <source>
        <dbReference type="Pfam" id="PF13860"/>
    </source>
</evidence>
<dbReference type="CDD" id="cd04818">
    <property type="entry name" value="PA_subtilisin_1"/>
    <property type="match status" value="1"/>
</dbReference>
<dbReference type="AlphaFoldDB" id="A0A933SF73"/>
<comment type="caution">
    <text evidence="6">The sequence shown here is derived from an EMBL/GenBank/DDBJ whole genome shotgun (WGS) entry which is preliminary data.</text>
</comment>
<evidence type="ECO:0000313" key="6">
    <source>
        <dbReference type="EMBL" id="MBI5170610.1"/>
    </source>
</evidence>
<dbReference type="InterPro" id="IPR046450">
    <property type="entry name" value="PA_dom_sf"/>
</dbReference>
<organism evidence="6 7">
    <name type="scientific">Eiseniibacteriota bacterium</name>
    <dbReference type="NCBI Taxonomy" id="2212470"/>
    <lineage>
        <taxon>Bacteria</taxon>
        <taxon>Candidatus Eiseniibacteriota</taxon>
    </lineage>
</organism>
<evidence type="ECO:0000256" key="2">
    <source>
        <dbReference type="ARBA" id="ARBA00023180"/>
    </source>
</evidence>
<accession>A0A933SF73</accession>
<name>A0A933SF73_UNCEI</name>
<dbReference type="EMBL" id="JACRIW010000100">
    <property type="protein sequence ID" value="MBI5170610.1"/>
    <property type="molecule type" value="Genomic_DNA"/>
</dbReference>
<reference evidence="6" key="1">
    <citation type="submission" date="2020-07" db="EMBL/GenBank/DDBJ databases">
        <title>Huge and variable diversity of episymbiotic CPR bacteria and DPANN archaea in groundwater ecosystems.</title>
        <authorList>
            <person name="He C.Y."/>
            <person name="Keren R."/>
            <person name="Whittaker M."/>
            <person name="Farag I.F."/>
            <person name="Doudna J."/>
            <person name="Cate J.H.D."/>
            <person name="Banfield J.F."/>
        </authorList>
    </citation>
    <scope>NUCLEOTIDE SEQUENCE</scope>
    <source>
        <strain evidence="6">NC_groundwater_1813_Pr3_B-0.1um_71_17</strain>
    </source>
</reference>
<evidence type="ECO:0000256" key="3">
    <source>
        <dbReference type="SAM" id="SignalP"/>
    </source>
</evidence>
<feature type="chain" id="PRO_5036713210" evidence="3">
    <location>
        <begin position="25"/>
        <end position="560"/>
    </location>
</feature>
<proteinExistence type="predicted"/>
<dbReference type="Pfam" id="PF13860">
    <property type="entry name" value="FlgD_ig"/>
    <property type="match status" value="1"/>
</dbReference>
<dbReference type="Gene3D" id="2.60.40.4070">
    <property type="match status" value="1"/>
</dbReference>
<protein>
    <submittedName>
        <fullName evidence="6">Peptidase</fullName>
    </submittedName>
</protein>
<feature type="signal peptide" evidence="3">
    <location>
        <begin position="1"/>
        <end position="24"/>
    </location>
</feature>
<gene>
    <name evidence="6" type="ORF">HZA61_14065</name>
</gene>
<dbReference type="Proteomes" id="UP000696931">
    <property type="component" value="Unassembled WGS sequence"/>
</dbReference>
<dbReference type="PANTHER" id="PTHR22702">
    <property type="entry name" value="PROTEASE-ASSOCIATED DOMAIN-CONTAINING PROTEIN"/>
    <property type="match status" value="1"/>
</dbReference>
<dbReference type="Gene3D" id="3.50.30.30">
    <property type="match status" value="1"/>
</dbReference>